<dbReference type="SUPFAM" id="SSF53335">
    <property type="entry name" value="S-adenosyl-L-methionine-dependent methyltransferases"/>
    <property type="match status" value="1"/>
</dbReference>
<comment type="function">
    <text evidence="8">Methylates the carboxyl group of the C-terminal leucine residue of protein phosphatase 2A catalytic subunits to form alpha-leucine ester residues.</text>
</comment>
<evidence type="ECO:0000313" key="11">
    <source>
        <dbReference type="EMBL" id="KAI9638025.1"/>
    </source>
</evidence>
<evidence type="ECO:0000256" key="2">
    <source>
        <dbReference type="ARBA" id="ARBA00010703"/>
    </source>
</evidence>
<organism evidence="11 12">
    <name type="scientific">Dioszegia hungarica</name>
    <dbReference type="NCBI Taxonomy" id="4972"/>
    <lineage>
        <taxon>Eukaryota</taxon>
        <taxon>Fungi</taxon>
        <taxon>Dikarya</taxon>
        <taxon>Basidiomycota</taxon>
        <taxon>Agaricomycotina</taxon>
        <taxon>Tremellomycetes</taxon>
        <taxon>Tremellales</taxon>
        <taxon>Bulleribasidiaceae</taxon>
        <taxon>Dioszegia</taxon>
    </lineage>
</organism>
<dbReference type="InterPro" id="IPR016651">
    <property type="entry name" value="LCMT1"/>
</dbReference>
<evidence type="ECO:0000256" key="8">
    <source>
        <dbReference type="PIRNR" id="PIRNR016305"/>
    </source>
</evidence>
<keyword evidence="5 8" id="KW-0489">Methyltransferase</keyword>
<dbReference type="GO" id="GO:0018423">
    <property type="term" value="F:protein C-terminal leucine carboxyl O-methyltransferase activity"/>
    <property type="evidence" value="ECO:0007669"/>
    <property type="project" value="UniProtKB-EC"/>
</dbReference>
<reference evidence="11" key="1">
    <citation type="journal article" date="2022" name="G3 (Bethesda)">
        <title>High quality genome of the basidiomycete yeast Dioszegia hungarica PDD-24b-2 isolated from cloud water.</title>
        <authorList>
            <person name="Jarrige D."/>
            <person name="Haridas S."/>
            <person name="Bleykasten-Grosshans C."/>
            <person name="Joly M."/>
            <person name="Nadalig T."/>
            <person name="Sancelme M."/>
            <person name="Vuilleumier S."/>
            <person name="Grigoriev I.V."/>
            <person name="Amato P."/>
            <person name="Bringel F."/>
        </authorList>
    </citation>
    <scope>NUCLEOTIDE SEQUENCE</scope>
    <source>
        <strain evidence="11">PDD-24b-2</strain>
    </source>
</reference>
<proteinExistence type="inferred from homology"/>
<feature type="binding site" evidence="9">
    <location>
        <begin position="191"/>
        <end position="192"/>
    </location>
    <ligand>
        <name>S-adenosyl-L-methionine</name>
        <dbReference type="ChEBI" id="CHEBI:59789"/>
    </ligand>
</feature>
<evidence type="ECO:0000256" key="5">
    <source>
        <dbReference type="ARBA" id="ARBA00022603"/>
    </source>
</evidence>
<name>A0AA38LW43_9TREE</name>
<dbReference type="Gene3D" id="3.40.50.150">
    <property type="entry name" value="Vaccinia Virus protein VP39"/>
    <property type="match status" value="1"/>
</dbReference>
<dbReference type="PANTHER" id="PTHR13600">
    <property type="entry name" value="LEUCINE CARBOXYL METHYLTRANSFERASE"/>
    <property type="match status" value="1"/>
</dbReference>
<evidence type="ECO:0000313" key="12">
    <source>
        <dbReference type="Proteomes" id="UP001164286"/>
    </source>
</evidence>
<evidence type="ECO:0000256" key="7">
    <source>
        <dbReference type="ARBA" id="ARBA00022691"/>
    </source>
</evidence>
<evidence type="ECO:0000256" key="1">
    <source>
        <dbReference type="ARBA" id="ARBA00000724"/>
    </source>
</evidence>
<dbReference type="EMBL" id="JAKWFO010000003">
    <property type="protein sequence ID" value="KAI9638025.1"/>
    <property type="molecule type" value="Genomic_DNA"/>
</dbReference>
<accession>A0AA38LW43</accession>
<comment type="catalytic activity">
    <reaction evidence="1 8">
        <text>[phosphatase 2A protein]-C-terminal L-leucine + S-adenosyl-L-methionine = [phosphatase 2A protein]-C-terminal L-leucine methyl ester + S-adenosyl-L-homocysteine</text>
        <dbReference type="Rhea" id="RHEA:48544"/>
        <dbReference type="Rhea" id="RHEA-COMP:12134"/>
        <dbReference type="Rhea" id="RHEA-COMP:12135"/>
        <dbReference type="ChEBI" id="CHEBI:57856"/>
        <dbReference type="ChEBI" id="CHEBI:59789"/>
        <dbReference type="ChEBI" id="CHEBI:90516"/>
        <dbReference type="ChEBI" id="CHEBI:90517"/>
        <dbReference type="EC" id="2.1.1.233"/>
    </reaction>
</comment>
<feature type="region of interest" description="Disordered" evidence="10">
    <location>
        <begin position="150"/>
        <end position="172"/>
    </location>
</feature>
<keyword evidence="7 8" id="KW-0949">S-adenosyl-L-methionine</keyword>
<evidence type="ECO:0000256" key="3">
    <source>
        <dbReference type="ARBA" id="ARBA00012834"/>
    </source>
</evidence>
<dbReference type="GeneID" id="77725897"/>
<evidence type="ECO:0000256" key="4">
    <source>
        <dbReference type="ARBA" id="ARBA00017497"/>
    </source>
</evidence>
<evidence type="ECO:0000256" key="6">
    <source>
        <dbReference type="ARBA" id="ARBA00022679"/>
    </source>
</evidence>
<dbReference type="AlphaFoldDB" id="A0AA38LW43"/>
<feature type="binding site" evidence="9">
    <location>
        <position position="216"/>
    </location>
    <ligand>
        <name>S-adenosyl-L-methionine</name>
        <dbReference type="ChEBI" id="CHEBI:59789"/>
    </ligand>
</feature>
<comment type="caution">
    <text evidence="11">The sequence shown here is derived from an EMBL/GenBank/DDBJ whole genome shotgun (WGS) entry which is preliminary data.</text>
</comment>
<protein>
    <recommendedName>
        <fullName evidence="4 8">Leucine carboxyl methyltransferase 1</fullName>
        <ecNumber evidence="3 8">2.1.1.233</ecNumber>
    </recommendedName>
</protein>
<evidence type="ECO:0000256" key="9">
    <source>
        <dbReference type="PIRSR" id="PIRSR016305-1"/>
    </source>
</evidence>
<feature type="region of interest" description="Disordered" evidence="10">
    <location>
        <begin position="1"/>
        <end position="27"/>
    </location>
</feature>
<dbReference type="PANTHER" id="PTHR13600:SF21">
    <property type="entry name" value="LEUCINE CARBOXYL METHYLTRANSFERASE 1"/>
    <property type="match status" value="1"/>
</dbReference>
<sequence length="354" mass="38643">MLPPQRSGSSGRAPSIDPDDAIRATDDDAAASRLSAVNLGYLPDPFLPYLYRPPMSSSHGGNAGAGGPSRKPPLINVGTHHRTMAVDMLVQQFFHRGGGQVLSLGAGSDTRFWRLSQSPKPNMSRYVEVDFPHQTSQKAQRIARTAKLHSIFPSPSPTPSASPSSLTSKPYTVSNGGTSLHARSYSLVPLDLRDPTALSGLDGLLDPDLPTLLLAECVFCYMKPEDTDAVLKWFGRFKEAGVLVYEMIGLEDQFGQVMKRNLATRNLSLPGAVYRTSADQANRFLNPLLGSGAFYTSDAKTLWGIHTDVIPKEELQRRIAALEHLDEIEELRLVLSHYCVAWATRGQILEGIGF</sequence>
<keyword evidence="12" id="KW-1185">Reference proteome</keyword>
<dbReference type="GO" id="GO:0032259">
    <property type="term" value="P:methylation"/>
    <property type="evidence" value="ECO:0007669"/>
    <property type="project" value="UniProtKB-KW"/>
</dbReference>
<feature type="binding site" evidence="9">
    <location>
        <position position="105"/>
    </location>
    <ligand>
        <name>S-adenosyl-L-methionine</name>
        <dbReference type="ChEBI" id="CHEBI:59789"/>
    </ligand>
</feature>
<gene>
    <name evidence="11" type="ORF">MKK02DRAFT_23251</name>
</gene>
<feature type="binding site" evidence="9">
    <location>
        <position position="82"/>
    </location>
    <ligand>
        <name>S-adenosyl-L-methionine</name>
        <dbReference type="ChEBI" id="CHEBI:59789"/>
    </ligand>
</feature>
<dbReference type="Pfam" id="PF04072">
    <property type="entry name" value="LCM"/>
    <property type="match status" value="1"/>
</dbReference>
<keyword evidence="6 8" id="KW-0808">Transferase</keyword>
<feature type="compositionally biased region" description="Polar residues" evidence="10">
    <location>
        <begin position="1"/>
        <end position="12"/>
    </location>
</feature>
<feature type="compositionally biased region" description="Low complexity" evidence="10">
    <location>
        <begin position="161"/>
        <end position="170"/>
    </location>
</feature>
<dbReference type="EC" id="2.1.1.233" evidence="3 8"/>
<dbReference type="RefSeq" id="XP_052947802.1">
    <property type="nucleotide sequence ID" value="XM_053086696.1"/>
</dbReference>
<comment type="similarity">
    <text evidence="2 8">Belongs to the methyltransferase superfamily. LCMT family.</text>
</comment>
<evidence type="ECO:0000256" key="10">
    <source>
        <dbReference type="SAM" id="MobiDB-lite"/>
    </source>
</evidence>
<dbReference type="InterPro" id="IPR029063">
    <property type="entry name" value="SAM-dependent_MTases_sf"/>
</dbReference>
<dbReference type="Proteomes" id="UP001164286">
    <property type="component" value="Unassembled WGS sequence"/>
</dbReference>
<dbReference type="PIRSF" id="PIRSF016305">
    <property type="entry name" value="LCM_mtfrase"/>
    <property type="match status" value="1"/>
</dbReference>
<dbReference type="InterPro" id="IPR007213">
    <property type="entry name" value="Ppm1/Ppm2/Tcmp"/>
</dbReference>